<gene>
    <name evidence="2" type="ORF">J1N51_00735</name>
</gene>
<evidence type="ECO:0000313" key="2">
    <source>
        <dbReference type="EMBL" id="QTH64053.1"/>
    </source>
</evidence>
<dbReference type="PROSITE" id="PS51257">
    <property type="entry name" value="PROKAR_LIPOPROTEIN"/>
    <property type="match status" value="1"/>
</dbReference>
<evidence type="ECO:0000256" key="1">
    <source>
        <dbReference type="SAM" id="SignalP"/>
    </source>
</evidence>
<dbReference type="RefSeq" id="WP_208832108.1">
    <property type="nucleotide sequence ID" value="NZ_CP072110.1"/>
</dbReference>
<organism evidence="2 3">
    <name type="scientific">Psychrosphaera ytuae</name>
    <dbReference type="NCBI Taxonomy" id="2820710"/>
    <lineage>
        <taxon>Bacteria</taxon>
        <taxon>Pseudomonadati</taxon>
        <taxon>Pseudomonadota</taxon>
        <taxon>Gammaproteobacteria</taxon>
        <taxon>Alteromonadales</taxon>
        <taxon>Pseudoalteromonadaceae</taxon>
        <taxon>Psychrosphaera</taxon>
    </lineage>
</organism>
<evidence type="ECO:0008006" key="4">
    <source>
        <dbReference type="Google" id="ProtNLM"/>
    </source>
</evidence>
<dbReference type="Proteomes" id="UP000682739">
    <property type="component" value="Chromosome"/>
</dbReference>
<feature type="signal peptide" evidence="1">
    <location>
        <begin position="1"/>
        <end position="20"/>
    </location>
</feature>
<feature type="chain" id="PRO_5037077197" description="RcsF protein" evidence="1">
    <location>
        <begin position="21"/>
        <end position="117"/>
    </location>
</feature>
<name>A0A975DBU0_9GAMM</name>
<evidence type="ECO:0000313" key="3">
    <source>
        <dbReference type="Proteomes" id="UP000682739"/>
    </source>
</evidence>
<dbReference type="AlphaFoldDB" id="A0A975DBU0"/>
<dbReference type="EMBL" id="CP072110">
    <property type="protein sequence ID" value="QTH64053.1"/>
    <property type="molecule type" value="Genomic_DNA"/>
</dbReference>
<keyword evidence="3" id="KW-1185">Reference proteome</keyword>
<dbReference type="Gene3D" id="3.30.110.70">
    <property type="entry name" value="Hypothetical protein apc22750. Chain B"/>
    <property type="match status" value="1"/>
</dbReference>
<keyword evidence="1" id="KW-0732">Signal</keyword>
<accession>A0A975DBU0</accession>
<protein>
    <recommendedName>
        <fullName evidence="4">RcsF protein</fullName>
    </recommendedName>
</protein>
<proteinExistence type="predicted"/>
<sequence>MKLFVTLLSVITLSGCVAGAPTLTAEQSRKLSSIKVYKIGQQPDYQHQEIAKISAADCSGQPGTRLYGDEKKALDTLIIKAASLNAIAVKEVSCNGAPLINNCWAAMVCEGTAISKE</sequence>
<dbReference type="KEGG" id="psym:J1N51_00735"/>
<reference evidence="2" key="1">
    <citation type="submission" date="2021-03" db="EMBL/GenBank/DDBJ databases">
        <title>Description of Psychrosphaera ytuae sp. nov. isolated from deep sea sediment of South China Sea.</title>
        <authorList>
            <person name="Zhang J."/>
            <person name="Xu X.-D."/>
        </authorList>
    </citation>
    <scope>NUCLEOTIDE SEQUENCE</scope>
    <source>
        <strain evidence="2">MTZ26</strain>
    </source>
</reference>